<keyword evidence="1" id="KW-1133">Transmembrane helix</keyword>
<name>A0A7W6NP00_9CAUL</name>
<dbReference type="AlphaFoldDB" id="A0A7W6NP00"/>
<organism evidence="2 3">
    <name type="scientific">Brevundimonas lenta</name>
    <dbReference type="NCBI Taxonomy" id="424796"/>
    <lineage>
        <taxon>Bacteria</taxon>
        <taxon>Pseudomonadati</taxon>
        <taxon>Pseudomonadota</taxon>
        <taxon>Alphaproteobacteria</taxon>
        <taxon>Caulobacterales</taxon>
        <taxon>Caulobacteraceae</taxon>
        <taxon>Brevundimonas</taxon>
    </lineage>
</organism>
<feature type="transmembrane region" description="Helical" evidence="1">
    <location>
        <begin position="74"/>
        <end position="95"/>
    </location>
</feature>
<dbReference type="Proteomes" id="UP000529946">
    <property type="component" value="Unassembled WGS sequence"/>
</dbReference>
<keyword evidence="1" id="KW-0812">Transmembrane</keyword>
<evidence type="ECO:0000256" key="1">
    <source>
        <dbReference type="SAM" id="Phobius"/>
    </source>
</evidence>
<accession>A0A7W6NP00</accession>
<evidence type="ECO:0000313" key="2">
    <source>
        <dbReference type="EMBL" id="MBB4082905.1"/>
    </source>
</evidence>
<feature type="transmembrane region" description="Helical" evidence="1">
    <location>
        <begin position="7"/>
        <end position="28"/>
    </location>
</feature>
<dbReference type="EMBL" id="JACIDM010000002">
    <property type="protein sequence ID" value="MBB4082905.1"/>
    <property type="molecule type" value="Genomic_DNA"/>
</dbReference>
<feature type="transmembrane region" description="Helical" evidence="1">
    <location>
        <begin position="34"/>
        <end position="53"/>
    </location>
</feature>
<proteinExistence type="predicted"/>
<protein>
    <submittedName>
        <fullName evidence="2">Uncharacterized protein</fullName>
    </submittedName>
</protein>
<comment type="caution">
    <text evidence="2">The sequence shown here is derived from an EMBL/GenBank/DDBJ whole genome shotgun (WGS) entry which is preliminary data.</text>
</comment>
<keyword evidence="1" id="KW-0472">Membrane</keyword>
<reference evidence="2 3" key="1">
    <citation type="submission" date="2020-08" db="EMBL/GenBank/DDBJ databases">
        <title>Genomic Encyclopedia of Type Strains, Phase IV (KMG-IV): sequencing the most valuable type-strain genomes for metagenomic binning, comparative biology and taxonomic classification.</title>
        <authorList>
            <person name="Goeker M."/>
        </authorList>
    </citation>
    <scope>NUCLEOTIDE SEQUENCE [LARGE SCALE GENOMIC DNA]</scope>
    <source>
        <strain evidence="2 3">DSM 23960</strain>
    </source>
</reference>
<gene>
    <name evidence="2" type="ORF">GGR12_001771</name>
</gene>
<evidence type="ECO:0000313" key="3">
    <source>
        <dbReference type="Proteomes" id="UP000529946"/>
    </source>
</evidence>
<dbReference type="RefSeq" id="WP_183204055.1">
    <property type="nucleotide sequence ID" value="NZ_BAAAER010000001.1"/>
</dbReference>
<sequence>MKRIEPNLLLAISTAFALALVLMTTILFGPPQAALRNPLLAIICAGGFILLNPRMMKMMGQPPRPPMIDAGNPGALLWAGLFPMIVLLLAAVPVFWPGHDYGLVVIIAAVIFGATAESALKARAAR</sequence>
<keyword evidence="3" id="KW-1185">Reference proteome</keyword>
<feature type="transmembrane region" description="Helical" evidence="1">
    <location>
        <begin position="101"/>
        <end position="120"/>
    </location>
</feature>